<dbReference type="PANTHER" id="PTHR34835">
    <property type="entry name" value="OS07G0283600 PROTEIN-RELATED"/>
    <property type="match status" value="1"/>
</dbReference>
<comment type="caution">
    <text evidence="2">The sequence shown here is derived from an EMBL/GenBank/DDBJ whole genome shotgun (WGS) entry which is preliminary data.</text>
</comment>
<feature type="region of interest" description="Disordered" evidence="1">
    <location>
        <begin position="444"/>
        <end position="469"/>
    </location>
</feature>
<dbReference type="Proteomes" id="UP000823388">
    <property type="component" value="Chromosome 1N"/>
</dbReference>
<proteinExistence type="predicted"/>
<evidence type="ECO:0000313" key="2">
    <source>
        <dbReference type="EMBL" id="KAG2652919.1"/>
    </source>
</evidence>
<feature type="region of interest" description="Disordered" evidence="1">
    <location>
        <begin position="1"/>
        <end position="43"/>
    </location>
</feature>
<feature type="compositionally biased region" description="Basic and acidic residues" evidence="1">
    <location>
        <begin position="16"/>
        <end position="25"/>
    </location>
</feature>
<accession>A0A8T0XBV5</accession>
<dbReference type="AlphaFoldDB" id="A0A8T0XBV5"/>
<evidence type="ECO:0000256" key="1">
    <source>
        <dbReference type="SAM" id="MobiDB-lite"/>
    </source>
</evidence>
<name>A0A8T0XBV5_PANVG</name>
<organism evidence="2 3">
    <name type="scientific">Panicum virgatum</name>
    <name type="common">Blackwell switchgrass</name>
    <dbReference type="NCBI Taxonomy" id="38727"/>
    <lineage>
        <taxon>Eukaryota</taxon>
        <taxon>Viridiplantae</taxon>
        <taxon>Streptophyta</taxon>
        <taxon>Embryophyta</taxon>
        <taxon>Tracheophyta</taxon>
        <taxon>Spermatophyta</taxon>
        <taxon>Magnoliopsida</taxon>
        <taxon>Liliopsida</taxon>
        <taxon>Poales</taxon>
        <taxon>Poaceae</taxon>
        <taxon>PACMAD clade</taxon>
        <taxon>Panicoideae</taxon>
        <taxon>Panicodae</taxon>
        <taxon>Paniceae</taxon>
        <taxon>Panicinae</taxon>
        <taxon>Panicum</taxon>
        <taxon>Panicum sect. Hiantes</taxon>
    </lineage>
</organism>
<protein>
    <submittedName>
        <fullName evidence="2">Uncharacterized protein</fullName>
    </submittedName>
</protein>
<sequence length="519" mass="57281">MSQPARGNFYDDVQDDHEYLDSSERDTDDENYEGAPNDNAHSHSSGFVHLSSLDDDALFNMLKKSVCTSFRHFISEVSGCVGSSSKVSHAARNTSNGNSRGVALKAVTKQNISYFSEVLGSLNKHKRDVIESYGFGSLLLFDKCAVPLAFARWVADHVRESSWDIVLKNKSIPITPQTVHDVLGIPLRGKTISKAHAEHGKLAFLRSMNMSSLPSLKVCGQNILKDGISDDDLVRNFLVVALVAFLCPNSNVRPSTEYLKPLVDVKKAKEWDWSKFVHYWLFKQIEKYHGLKKDEQATTTMGGCLFILCVVYLDFLNTGQEQVPPTLPRISVWKGDMIKDMSKFDCVQGHTYGKCNVLPFKSTCYYKQTGGRTPSPTCVIDGATFKKTLVETIHGNMSPETLNDVTELYTKYAAGNIDSAPQTAQNIIIDVINYFHQRAQRDKIASTSNDDIPNDQKDTRCNMDGNLPAGEDLAADGGAHVDVEGNGEASAAHDDCSGNTVIITPSSGDCSSVWQYHPN</sequence>
<dbReference type="EMBL" id="CM029038">
    <property type="protein sequence ID" value="KAG2652919.1"/>
    <property type="molecule type" value="Genomic_DNA"/>
</dbReference>
<gene>
    <name evidence="2" type="ORF">PVAP13_1NG394200</name>
</gene>
<keyword evidence="3" id="KW-1185">Reference proteome</keyword>
<dbReference type="PANTHER" id="PTHR34835:SF60">
    <property type="entry name" value="OS10G0490300 PROTEIN"/>
    <property type="match status" value="1"/>
</dbReference>
<dbReference type="OrthoDB" id="694300at2759"/>
<reference evidence="2" key="1">
    <citation type="submission" date="2020-05" db="EMBL/GenBank/DDBJ databases">
        <title>WGS assembly of Panicum virgatum.</title>
        <authorList>
            <person name="Lovell J.T."/>
            <person name="Jenkins J."/>
            <person name="Shu S."/>
            <person name="Juenger T.E."/>
            <person name="Schmutz J."/>
        </authorList>
    </citation>
    <scope>NUCLEOTIDE SEQUENCE</scope>
    <source>
        <strain evidence="2">AP13</strain>
    </source>
</reference>
<evidence type="ECO:0000313" key="3">
    <source>
        <dbReference type="Proteomes" id="UP000823388"/>
    </source>
</evidence>